<comment type="pathway">
    <text evidence="3">Carbohydrate biosynthesis; dTDP-L-rhamnose biosynthesis.</text>
</comment>
<evidence type="ECO:0000313" key="4">
    <source>
        <dbReference type="EMBL" id="EZQ12031.1"/>
    </source>
</evidence>
<keyword evidence="5" id="KW-1185">Reference proteome</keyword>
<dbReference type="InterPro" id="IPR011051">
    <property type="entry name" value="RmlC_Cupin_sf"/>
</dbReference>
<evidence type="ECO:0000256" key="2">
    <source>
        <dbReference type="PIRSR" id="PIRSR600888-3"/>
    </source>
</evidence>
<dbReference type="PANTHER" id="PTHR21047:SF2">
    <property type="entry name" value="THYMIDINE DIPHOSPHO-4-KETO-RHAMNOSE 3,5-EPIMERASE"/>
    <property type="match status" value="1"/>
</dbReference>
<feature type="active site" description="Proton donor" evidence="1">
    <location>
        <position position="130"/>
    </location>
</feature>
<evidence type="ECO:0000313" key="5">
    <source>
        <dbReference type="Proteomes" id="UP000024332"/>
    </source>
</evidence>
<dbReference type="UniPathway" id="UPA00124"/>
<comment type="similarity">
    <text evidence="3">Belongs to the dTDP-4-dehydrorhamnose 3,5-epimerase family.</text>
</comment>
<dbReference type="GO" id="GO:0019305">
    <property type="term" value="P:dTDP-rhamnose biosynthetic process"/>
    <property type="evidence" value="ECO:0007669"/>
    <property type="project" value="UniProtKB-UniRule"/>
</dbReference>
<dbReference type="NCBIfam" id="TIGR01221">
    <property type="entry name" value="rmlC"/>
    <property type="match status" value="1"/>
</dbReference>
<dbReference type="PANTHER" id="PTHR21047">
    <property type="entry name" value="DTDP-6-DEOXY-D-GLUCOSE-3,5 EPIMERASE"/>
    <property type="match status" value="1"/>
</dbReference>
<protein>
    <recommendedName>
        <fullName evidence="3">dTDP-4-dehydrorhamnose 3,5-epimerase</fullName>
        <ecNumber evidence="3">5.1.3.13</ecNumber>
    </recommendedName>
    <alternativeName>
        <fullName evidence="3">Thymidine diphospho-4-keto-rhamnose 3,5-epimerase</fullName>
    </alternativeName>
</protein>
<dbReference type="InterPro" id="IPR000888">
    <property type="entry name" value="RmlC-like"/>
</dbReference>
<organism evidence="4 5">
    <name type="scientific">Candidatus Acidianus copahuensis</name>
    <dbReference type="NCBI Taxonomy" id="1160895"/>
    <lineage>
        <taxon>Archaea</taxon>
        <taxon>Thermoproteota</taxon>
        <taxon>Thermoprotei</taxon>
        <taxon>Sulfolobales</taxon>
        <taxon>Sulfolobaceae</taxon>
        <taxon>Acidianus</taxon>
    </lineage>
</organism>
<proteinExistence type="inferred from homology"/>
<dbReference type="EC" id="5.1.3.13" evidence="3"/>
<dbReference type="RefSeq" id="WP_048098443.1">
    <property type="nucleotide sequence ID" value="NZ_JFZT01000005.1"/>
</dbReference>
<dbReference type="SUPFAM" id="SSF51182">
    <property type="entry name" value="RmlC-like cupins"/>
    <property type="match status" value="1"/>
</dbReference>
<reference evidence="4 5" key="1">
    <citation type="submission" date="2014-03" db="EMBL/GenBank/DDBJ databases">
        <title>Draft genome sequence of the novel thermoacidophilic archaea Acidianus copahuensis ALE1 strain, isolated from Copahue volcanic area in Neuquen Argentina.</title>
        <authorList>
            <person name="Urbieta M.S."/>
            <person name="Rascovan N."/>
            <person name="Castro C."/>
            <person name="Revale S."/>
            <person name="Giaveno M.A."/>
            <person name="Vazquez M.P."/>
            <person name="Donati E.R."/>
        </authorList>
    </citation>
    <scope>NUCLEOTIDE SEQUENCE [LARGE SCALE GENOMIC DNA]</scope>
    <source>
        <strain evidence="4 5">ALE1</strain>
    </source>
</reference>
<dbReference type="EMBL" id="JFZT01000005">
    <property type="protein sequence ID" value="EZQ12031.1"/>
    <property type="molecule type" value="Genomic_DNA"/>
</dbReference>
<dbReference type="OrthoDB" id="2990at2157"/>
<dbReference type="GO" id="GO:0000271">
    <property type="term" value="P:polysaccharide biosynthetic process"/>
    <property type="evidence" value="ECO:0007669"/>
    <property type="project" value="TreeGrafter"/>
</dbReference>
<accession>A0A031LW48</accession>
<dbReference type="Pfam" id="PF00908">
    <property type="entry name" value="dTDP_sugar_isom"/>
    <property type="match status" value="1"/>
</dbReference>
<dbReference type="Proteomes" id="UP000024332">
    <property type="component" value="Unassembled WGS sequence"/>
</dbReference>
<dbReference type="GO" id="GO:0005829">
    <property type="term" value="C:cytosol"/>
    <property type="evidence" value="ECO:0007669"/>
    <property type="project" value="TreeGrafter"/>
</dbReference>
<dbReference type="GO" id="GO:0008830">
    <property type="term" value="F:dTDP-4-dehydrorhamnose 3,5-epimerase activity"/>
    <property type="evidence" value="ECO:0007669"/>
    <property type="project" value="UniProtKB-UniRule"/>
</dbReference>
<gene>
    <name evidence="4" type="ORF">CM19_00215</name>
</gene>
<name>A0A031LW48_9CREN</name>
<evidence type="ECO:0000256" key="1">
    <source>
        <dbReference type="PIRSR" id="PIRSR600888-1"/>
    </source>
</evidence>
<comment type="subunit">
    <text evidence="3">Homodimer.</text>
</comment>
<comment type="caution">
    <text evidence="4">The sequence shown here is derived from an EMBL/GenBank/DDBJ whole genome shotgun (WGS) entry which is preliminary data.</text>
</comment>
<comment type="function">
    <text evidence="3">Catalyzes the epimerization of the C3' and C5'positions of dTDP-6-deoxy-D-xylo-4-hexulose, forming dTDP-6-deoxy-L-lyxo-4-hexulose.</text>
</comment>
<dbReference type="InterPro" id="IPR014710">
    <property type="entry name" value="RmlC-like_jellyroll"/>
</dbReference>
<dbReference type="Gene3D" id="2.60.120.10">
    <property type="entry name" value="Jelly Rolls"/>
    <property type="match status" value="1"/>
</dbReference>
<dbReference type="STRING" id="1160895.CM19_00215"/>
<comment type="catalytic activity">
    <reaction evidence="3">
        <text>dTDP-4-dehydro-6-deoxy-alpha-D-glucose = dTDP-4-dehydro-beta-L-rhamnose</text>
        <dbReference type="Rhea" id="RHEA:16969"/>
        <dbReference type="ChEBI" id="CHEBI:57649"/>
        <dbReference type="ChEBI" id="CHEBI:62830"/>
        <dbReference type="EC" id="5.1.3.13"/>
    </reaction>
</comment>
<feature type="site" description="Participates in a stacking interaction with the thymidine ring of dTDP-4-oxo-6-deoxyglucose" evidence="2">
    <location>
        <position position="136"/>
    </location>
</feature>
<dbReference type="AlphaFoldDB" id="A0A031LW48"/>
<evidence type="ECO:0000256" key="3">
    <source>
        <dbReference type="RuleBase" id="RU364069"/>
    </source>
</evidence>
<sequence length="186" mass="21367">MPFLFKRLAIPEVFLIETKHFSDNRGFFEETYKEKDFKENGIPCNFVQINHSFSVKGVLRGLHFQLKPKPQGKLVTVISGKVLDVAVDLRKGSPTYSKWVSAELTPGRLLWIPCGFAHGFLALEESHVIYLVTRDFDPSLDSGVAWNDEEINVNWPIKEPILSEKDRKLPKLRELNINFEYGDDLC</sequence>
<keyword evidence="3" id="KW-0413">Isomerase</keyword>
<feature type="active site" description="Proton acceptor" evidence="1">
    <location>
        <position position="63"/>
    </location>
</feature>
<dbReference type="CDD" id="cd00438">
    <property type="entry name" value="cupin_RmlC"/>
    <property type="match status" value="1"/>
</dbReference>